<protein>
    <recommendedName>
        <fullName evidence="4">Translation elongation factor EFG/EF2 domain-containing protein</fullName>
    </recommendedName>
</protein>
<dbReference type="SUPFAM" id="SSF54211">
    <property type="entry name" value="Ribosomal protein S5 domain 2-like"/>
    <property type="match status" value="1"/>
</dbReference>
<keyword evidence="1" id="KW-0547">Nucleotide-binding</keyword>
<keyword evidence="6" id="KW-1185">Reference proteome</keyword>
<name>A0A1W7CWL6_9ACTN</name>
<dbReference type="GO" id="GO:0005525">
    <property type="term" value="F:GTP binding"/>
    <property type="evidence" value="ECO:0007669"/>
    <property type="project" value="UniProtKB-KW"/>
</dbReference>
<dbReference type="Gene3D" id="3.30.230.10">
    <property type="match status" value="2"/>
</dbReference>
<dbReference type="KEGG" id="smao:CAG99_09750"/>
<evidence type="ECO:0000256" key="2">
    <source>
        <dbReference type="ARBA" id="ARBA00023134"/>
    </source>
</evidence>
<sequence length="251" mass="26477">MGALAVADFEPLPPDRGLEFVDGTAEGVLPAALGAAFGRGVLGRFRAWSFDGRPPYAVRVRLRDARWRPGEGAEEGFFRAGRRAAVEASRCVHHGVAPRVRVLDGPGPTAAPRPAVPARAVRGVHVRRMPAGACGGWALGTADFEPLPDDSGLAFAFVCELDEAALPSELAEGFERGVADVLYGADRLPSFGFLVRLREAAWHEVDSGPPGFEAAGRRAAAEALRCLAEGGEPRPSVWPARPAAGRRGRSG</sequence>
<evidence type="ECO:0000313" key="5">
    <source>
        <dbReference type="EMBL" id="ARQ69107.1"/>
    </source>
</evidence>
<accession>A0A1W7CWL6</accession>
<evidence type="ECO:0000256" key="1">
    <source>
        <dbReference type="ARBA" id="ARBA00022741"/>
    </source>
</evidence>
<dbReference type="Pfam" id="PF03764">
    <property type="entry name" value="EFG_IV"/>
    <property type="match status" value="1"/>
</dbReference>
<dbReference type="EMBL" id="CP021121">
    <property type="protein sequence ID" value="ARQ69107.1"/>
    <property type="molecule type" value="Genomic_DNA"/>
</dbReference>
<dbReference type="AlphaFoldDB" id="A0A1W7CWL6"/>
<evidence type="ECO:0000256" key="3">
    <source>
        <dbReference type="SAM" id="MobiDB-lite"/>
    </source>
</evidence>
<dbReference type="Proteomes" id="UP000194218">
    <property type="component" value="Chromosome"/>
</dbReference>
<dbReference type="InterPro" id="IPR014721">
    <property type="entry name" value="Ribsml_uS5_D2-typ_fold_subgr"/>
</dbReference>
<dbReference type="InterPro" id="IPR005517">
    <property type="entry name" value="Transl_elong_EFG/EF2_IV"/>
</dbReference>
<feature type="domain" description="Translation elongation factor EFG/EF2" evidence="4">
    <location>
        <begin position="130"/>
        <end position="225"/>
    </location>
</feature>
<proteinExistence type="predicted"/>
<evidence type="ECO:0000259" key="4">
    <source>
        <dbReference type="Pfam" id="PF03764"/>
    </source>
</evidence>
<reference evidence="5 6" key="1">
    <citation type="submission" date="2017-05" db="EMBL/GenBank/DDBJ databases">
        <title>Complete genome sequence of Streptomyces sp. SCSIO 03032 revealed the diverse biosynthetic pathways for its bioactive secondary metabolites.</title>
        <authorList>
            <person name="Ma L."/>
            <person name="Zhu Y."/>
            <person name="Zhang W."/>
            <person name="Zhang G."/>
            <person name="Tian X."/>
            <person name="Zhang S."/>
            <person name="Zhang C."/>
        </authorList>
    </citation>
    <scope>NUCLEOTIDE SEQUENCE [LARGE SCALE GENOMIC DNA]</scope>
    <source>
        <strain evidence="5 6">SCSIO 03032</strain>
    </source>
</reference>
<keyword evidence="2" id="KW-0342">GTP-binding</keyword>
<gene>
    <name evidence="5" type="ORF">CAG99_09750</name>
</gene>
<organism evidence="5 6">
    <name type="scientific">Streptomyces marincola</name>
    <dbReference type="NCBI Taxonomy" id="2878388"/>
    <lineage>
        <taxon>Bacteria</taxon>
        <taxon>Bacillati</taxon>
        <taxon>Actinomycetota</taxon>
        <taxon>Actinomycetes</taxon>
        <taxon>Kitasatosporales</taxon>
        <taxon>Streptomycetaceae</taxon>
        <taxon>Streptomyces</taxon>
    </lineage>
</organism>
<feature type="region of interest" description="Disordered" evidence="3">
    <location>
        <begin position="230"/>
        <end position="251"/>
    </location>
</feature>
<evidence type="ECO:0000313" key="6">
    <source>
        <dbReference type="Proteomes" id="UP000194218"/>
    </source>
</evidence>
<dbReference type="InterPro" id="IPR020568">
    <property type="entry name" value="Ribosomal_Su5_D2-typ_SF"/>
</dbReference>